<name>A0A7R9M9S4_9ACAR</name>
<feature type="compositionally biased region" description="Gly residues" evidence="1">
    <location>
        <begin position="78"/>
        <end position="92"/>
    </location>
</feature>
<reference evidence="3" key="1">
    <citation type="submission" date="2020-11" db="EMBL/GenBank/DDBJ databases">
        <authorList>
            <person name="Tran Van P."/>
        </authorList>
    </citation>
    <scope>NUCLEOTIDE SEQUENCE</scope>
</reference>
<feature type="region of interest" description="Disordered" evidence="1">
    <location>
        <begin position="27"/>
        <end position="53"/>
    </location>
</feature>
<evidence type="ECO:0000313" key="3">
    <source>
        <dbReference type="EMBL" id="CAD7656217.1"/>
    </source>
</evidence>
<feature type="chain" id="PRO_5035680371" evidence="2">
    <location>
        <begin position="20"/>
        <end position="120"/>
    </location>
</feature>
<sequence length="120" mass="12642">MKIGFVLIVIHILLQLSMTSLLLMATEAPPPEETTEETTDEPGGNDNTGNSGKIILTVTKKGNANVIVFPTGAPRATGGRGGRGNGGQGGGRVLQLTANKNAVQEFKDQKQKQRESRQSG</sequence>
<dbReference type="EMBL" id="OC925582">
    <property type="protein sequence ID" value="CAD7656217.1"/>
    <property type="molecule type" value="Genomic_DNA"/>
</dbReference>
<evidence type="ECO:0000256" key="2">
    <source>
        <dbReference type="SAM" id="SignalP"/>
    </source>
</evidence>
<dbReference type="EMBL" id="CAJPVJ010010757">
    <property type="protein sequence ID" value="CAG2173404.1"/>
    <property type="molecule type" value="Genomic_DNA"/>
</dbReference>
<dbReference type="Proteomes" id="UP000728032">
    <property type="component" value="Unassembled WGS sequence"/>
</dbReference>
<evidence type="ECO:0000313" key="4">
    <source>
        <dbReference type="Proteomes" id="UP000728032"/>
    </source>
</evidence>
<organism evidence="3">
    <name type="scientific">Oppiella nova</name>
    <dbReference type="NCBI Taxonomy" id="334625"/>
    <lineage>
        <taxon>Eukaryota</taxon>
        <taxon>Metazoa</taxon>
        <taxon>Ecdysozoa</taxon>
        <taxon>Arthropoda</taxon>
        <taxon>Chelicerata</taxon>
        <taxon>Arachnida</taxon>
        <taxon>Acari</taxon>
        <taxon>Acariformes</taxon>
        <taxon>Sarcoptiformes</taxon>
        <taxon>Oribatida</taxon>
        <taxon>Brachypylina</taxon>
        <taxon>Oppioidea</taxon>
        <taxon>Oppiidae</taxon>
        <taxon>Oppiella</taxon>
    </lineage>
</organism>
<gene>
    <name evidence="3" type="ORF">ONB1V03_LOCUS12857</name>
</gene>
<evidence type="ECO:0000256" key="1">
    <source>
        <dbReference type="SAM" id="MobiDB-lite"/>
    </source>
</evidence>
<feature type="compositionally biased region" description="Basic and acidic residues" evidence="1">
    <location>
        <begin position="105"/>
        <end position="120"/>
    </location>
</feature>
<feature type="region of interest" description="Disordered" evidence="1">
    <location>
        <begin position="70"/>
        <end position="120"/>
    </location>
</feature>
<keyword evidence="4" id="KW-1185">Reference proteome</keyword>
<protein>
    <submittedName>
        <fullName evidence="3">Uncharacterized protein</fullName>
    </submittedName>
</protein>
<proteinExistence type="predicted"/>
<keyword evidence="2" id="KW-0732">Signal</keyword>
<dbReference type="AlphaFoldDB" id="A0A7R9M9S4"/>
<feature type="signal peptide" evidence="2">
    <location>
        <begin position="1"/>
        <end position="19"/>
    </location>
</feature>
<accession>A0A7R9M9S4</accession>